<protein>
    <recommendedName>
        <fullName evidence="3">Carbonic anhydrase</fullName>
    </recommendedName>
</protein>
<evidence type="ECO:0000313" key="1">
    <source>
        <dbReference type="EMBL" id="OGM55343.1"/>
    </source>
</evidence>
<dbReference type="InterPro" id="IPR046871">
    <property type="entry name" value="Pro_CA_2"/>
</dbReference>
<evidence type="ECO:0000313" key="2">
    <source>
        <dbReference type="Proteomes" id="UP000178603"/>
    </source>
</evidence>
<dbReference type="GO" id="GO:0004089">
    <property type="term" value="F:carbonate dehydratase activity"/>
    <property type="evidence" value="ECO:0007669"/>
    <property type="project" value="InterPro"/>
</dbReference>
<dbReference type="InterPro" id="IPR036874">
    <property type="entry name" value="Carbonic_anhydrase_sf"/>
</dbReference>
<dbReference type="AlphaFoldDB" id="A0A1F8AUB1"/>
<dbReference type="Pfam" id="PF20393">
    <property type="entry name" value="Pro_CA_2"/>
    <property type="match status" value="1"/>
</dbReference>
<dbReference type="SUPFAM" id="SSF53056">
    <property type="entry name" value="beta-carbonic anhydrase, cab"/>
    <property type="match status" value="1"/>
</dbReference>
<sequence>MIHTCDALVVCCIDFRFQKFIREFTNERLVGKTFDLVGFAGATKDLATVLKQIAVSVRLHQIKEAYLIHHEDCGAYGKESTPQRHSQDLVKARSVVLAKYPDLSVYLYYLHLDGKFEKVV</sequence>
<comment type="caution">
    <text evidence="1">The sequence shown here is derived from an EMBL/GenBank/DDBJ whole genome shotgun (WGS) entry which is preliminary data.</text>
</comment>
<evidence type="ECO:0008006" key="3">
    <source>
        <dbReference type="Google" id="ProtNLM"/>
    </source>
</evidence>
<gene>
    <name evidence="1" type="ORF">A3E44_03615</name>
</gene>
<reference evidence="1 2" key="1">
    <citation type="journal article" date="2016" name="Nat. Commun.">
        <title>Thousands of microbial genomes shed light on interconnected biogeochemical processes in an aquifer system.</title>
        <authorList>
            <person name="Anantharaman K."/>
            <person name="Brown C.T."/>
            <person name="Hug L.A."/>
            <person name="Sharon I."/>
            <person name="Castelle C.J."/>
            <person name="Probst A.J."/>
            <person name="Thomas B.C."/>
            <person name="Singh A."/>
            <person name="Wilkins M.J."/>
            <person name="Karaoz U."/>
            <person name="Brodie E.L."/>
            <person name="Williams K.H."/>
            <person name="Hubbard S.S."/>
            <person name="Banfield J.F."/>
        </authorList>
    </citation>
    <scope>NUCLEOTIDE SEQUENCE [LARGE SCALE GENOMIC DNA]</scope>
</reference>
<dbReference type="Proteomes" id="UP000178603">
    <property type="component" value="Unassembled WGS sequence"/>
</dbReference>
<proteinExistence type="predicted"/>
<accession>A0A1F8AUB1</accession>
<dbReference type="EMBL" id="MGGW01000004">
    <property type="protein sequence ID" value="OGM55343.1"/>
    <property type="molecule type" value="Genomic_DNA"/>
</dbReference>
<name>A0A1F8AUB1_9BACT</name>
<organism evidence="1 2">
    <name type="scientific">Candidatus Woesebacteria bacterium RIFCSPHIGHO2_12_FULL_41_24</name>
    <dbReference type="NCBI Taxonomy" id="1802510"/>
    <lineage>
        <taxon>Bacteria</taxon>
        <taxon>Candidatus Woeseibacteriota</taxon>
    </lineage>
</organism>
<dbReference type="GO" id="GO:0008270">
    <property type="term" value="F:zinc ion binding"/>
    <property type="evidence" value="ECO:0007669"/>
    <property type="project" value="InterPro"/>
</dbReference>
<dbReference type="Gene3D" id="3.40.1050.10">
    <property type="entry name" value="Carbonic anhydrase"/>
    <property type="match status" value="1"/>
</dbReference>